<keyword evidence="1" id="KW-0378">Hydrolase</keyword>
<dbReference type="Gene3D" id="3.40.50.1820">
    <property type="entry name" value="alpha/beta hydrolase"/>
    <property type="match status" value="1"/>
</dbReference>
<evidence type="ECO:0000313" key="3">
    <source>
        <dbReference type="EMBL" id="VBA39582.1"/>
    </source>
</evidence>
<dbReference type="InterPro" id="IPR050266">
    <property type="entry name" value="AB_hydrolase_sf"/>
</dbReference>
<gene>
    <name evidence="3" type="primary">menH_1</name>
    <name evidence="3" type="ORF">LAUMK136_03070</name>
</gene>
<dbReference type="InterPro" id="IPR029058">
    <property type="entry name" value="AB_hydrolase_fold"/>
</dbReference>
<dbReference type="AlphaFoldDB" id="A0A498Q4V8"/>
<dbReference type="OrthoDB" id="27092at2"/>
<dbReference type="SUPFAM" id="SSF53474">
    <property type="entry name" value="alpha/beta-Hydrolases"/>
    <property type="match status" value="1"/>
</dbReference>
<dbReference type="EC" id="4.2.99.20" evidence="3"/>
<dbReference type="GO" id="GO:0016787">
    <property type="term" value="F:hydrolase activity"/>
    <property type="evidence" value="ECO:0007669"/>
    <property type="project" value="UniProtKB-KW"/>
</dbReference>
<dbReference type="GO" id="GO:0016020">
    <property type="term" value="C:membrane"/>
    <property type="evidence" value="ECO:0007669"/>
    <property type="project" value="TreeGrafter"/>
</dbReference>
<evidence type="ECO:0000256" key="1">
    <source>
        <dbReference type="ARBA" id="ARBA00022801"/>
    </source>
</evidence>
<dbReference type="InterPro" id="IPR000073">
    <property type="entry name" value="AB_hydrolase_1"/>
</dbReference>
<organism evidence="3 4">
    <name type="scientific">Mycobacterium attenuatum</name>
    <dbReference type="NCBI Taxonomy" id="2341086"/>
    <lineage>
        <taxon>Bacteria</taxon>
        <taxon>Bacillati</taxon>
        <taxon>Actinomycetota</taxon>
        <taxon>Actinomycetes</taxon>
        <taxon>Mycobacteriales</taxon>
        <taxon>Mycobacteriaceae</taxon>
        <taxon>Mycobacterium</taxon>
    </lineage>
</organism>
<name>A0A498Q4V8_9MYCO</name>
<keyword evidence="3" id="KW-0456">Lyase</keyword>
<feature type="domain" description="AB hydrolase-1" evidence="2">
    <location>
        <begin position="8"/>
        <end position="245"/>
    </location>
</feature>
<protein>
    <submittedName>
        <fullName evidence="3">2-succinyl-6-hydroxy-2, 4-cyclohexadiene-1-carboxylate synthase</fullName>
        <ecNumber evidence="3">4.2.99.20</ecNumber>
    </submittedName>
</protein>
<dbReference type="EMBL" id="UPHP01000072">
    <property type="protein sequence ID" value="VBA39582.1"/>
    <property type="molecule type" value="Genomic_DNA"/>
</dbReference>
<reference evidence="3 4" key="1">
    <citation type="submission" date="2018-09" db="EMBL/GenBank/DDBJ databases">
        <authorList>
            <person name="Tagini F."/>
        </authorList>
    </citation>
    <scope>NUCLEOTIDE SEQUENCE [LARGE SCALE GENOMIC DNA]</scope>
    <source>
        <strain evidence="3 4">MK136</strain>
    </source>
</reference>
<evidence type="ECO:0000259" key="2">
    <source>
        <dbReference type="Pfam" id="PF12697"/>
    </source>
</evidence>
<dbReference type="GO" id="GO:0070205">
    <property type="term" value="F:2-succinyl-6-hydroxy-2,4-cyclohexadiene-1-carboxylate synthase activity"/>
    <property type="evidence" value="ECO:0007669"/>
    <property type="project" value="UniProtKB-EC"/>
</dbReference>
<keyword evidence="4" id="KW-1185">Reference proteome</keyword>
<dbReference type="Proteomes" id="UP000273307">
    <property type="component" value="Unassembled WGS sequence"/>
</dbReference>
<sequence length="255" mass="27725">MTGQKPPLVLLHPFTSSGRIWDELVPLLSDHHTVYAPTGTGHRGGRTPQRRPVTTADLYDDAERWLDENNLDRPNLVGNSGGAGAAIELARRGRASSVCAISPAGFWSTSDGSAARVIRLVRLGGRVFRVMAPVAPLLLRTPLGRRLALRNFVCHGERLRPERAYALFFEDPLGCTIMNEVEPDEIQPLDPLPCPITLAWAQHARFVPAEPYGRIARDRLPGANWVDLPGTGHNAFIDAPQLVAKVILATTGAAS</sequence>
<proteinExistence type="predicted"/>
<dbReference type="Pfam" id="PF12697">
    <property type="entry name" value="Abhydrolase_6"/>
    <property type="match status" value="1"/>
</dbReference>
<accession>A0A498Q4V8</accession>
<dbReference type="RefSeq" id="WP_122525641.1">
    <property type="nucleotide sequence ID" value="NZ_UPHP01000072.1"/>
</dbReference>
<evidence type="ECO:0000313" key="4">
    <source>
        <dbReference type="Proteomes" id="UP000273307"/>
    </source>
</evidence>
<dbReference type="PANTHER" id="PTHR43798:SF31">
    <property type="entry name" value="AB HYDROLASE SUPERFAMILY PROTEIN YCLE"/>
    <property type="match status" value="1"/>
</dbReference>
<dbReference type="PANTHER" id="PTHR43798">
    <property type="entry name" value="MONOACYLGLYCEROL LIPASE"/>
    <property type="match status" value="1"/>
</dbReference>